<dbReference type="InterPro" id="IPR000537">
    <property type="entry name" value="UbiA_prenyltransferase"/>
</dbReference>
<dbReference type="NCBIfam" id="NF008977">
    <property type="entry name" value="PRK12324.1-2"/>
    <property type="match status" value="1"/>
</dbReference>
<evidence type="ECO:0000313" key="6">
    <source>
        <dbReference type="EMBL" id="OGL52053.1"/>
    </source>
</evidence>
<dbReference type="GO" id="GO:0016765">
    <property type="term" value="F:transferase activity, transferring alkyl or aryl (other than methyl) groups"/>
    <property type="evidence" value="ECO:0007669"/>
    <property type="project" value="InterPro"/>
</dbReference>
<keyword evidence="4 5" id="KW-0472">Membrane</keyword>
<evidence type="ECO:0000256" key="5">
    <source>
        <dbReference type="SAM" id="Phobius"/>
    </source>
</evidence>
<comment type="caution">
    <text evidence="6">The sequence shown here is derived from an EMBL/GenBank/DDBJ whole genome shotgun (WGS) entry which is preliminary data.</text>
</comment>
<keyword evidence="6" id="KW-0328">Glycosyltransferase</keyword>
<evidence type="ECO:0000313" key="7">
    <source>
        <dbReference type="Proteomes" id="UP000178082"/>
    </source>
</evidence>
<accession>A0A1F7SE46</accession>
<feature type="transmembrane region" description="Helical" evidence="5">
    <location>
        <begin position="260"/>
        <end position="286"/>
    </location>
</feature>
<sequence length="287" mass="32537">MINAVIQILRPKQWTKNLIIFSGLIFSGNLFNETLLTKSFFAFILFCGLSSSIYIINDIFDLENDRRHPLKCLRPLPSGKIKISLAATLALLLALICLSLSFVLHFYLGIMGAIYFLCFVLYSTFLKHIVILDVLIISMGFVLRAVAGALAIEVRVSSWFLICTFLLSLFLALGKRRHELVLLNDQAGKHRKILEEYSPYFLDQMISVVTPSTVLAYSIYTLSSDAICPNLEFTIPFVVYGIFRYLYLIHQKGKGGNPEIILLTDVPIIINLLLWGLSSIYIVYFFN</sequence>
<feature type="transmembrane region" description="Helical" evidence="5">
    <location>
        <begin position="156"/>
        <end position="174"/>
    </location>
</feature>
<dbReference type="PANTHER" id="PTHR42723:SF1">
    <property type="entry name" value="CHLOROPHYLL SYNTHASE, CHLOROPLASTIC"/>
    <property type="match status" value="1"/>
</dbReference>
<dbReference type="CDD" id="cd13963">
    <property type="entry name" value="PT_UbiA_2"/>
    <property type="match status" value="1"/>
</dbReference>
<dbReference type="InterPro" id="IPR050475">
    <property type="entry name" value="Prenyltransferase_related"/>
</dbReference>
<dbReference type="Gene3D" id="1.10.357.140">
    <property type="entry name" value="UbiA prenyltransferase"/>
    <property type="match status" value="1"/>
</dbReference>
<evidence type="ECO:0000256" key="1">
    <source>
        <dbReference type="ARBA" id="ARBA00004141"/>
    </source>
</evidence>
<dbReference type="Pfam" id="PF01040">
    <property type="entry name" value="UbiA"/>
    <property type="match status" value="1"/>
</dbReference>
<feature type="transmembrane region" description="Helical" evidence="5">
    <location>
        <begin position="40"/>
        <end position="60"/>
    </location>
</feature>
<protein>
    <submittedName>
        <fullName evidence="6">Phosphoribose diphosphate--decaprenyl-phosphate phosphoribosyltransferase</fullName>
    </submittedName>
</protein>
<feature type="transmembrane region" description="Helical" evidence="5">
    <location>
        <begin position="231"/>
        <end position="248"/>
    </location>
</feature>
<evidence type="ECO:0000256" key="4">
    <source>
        <dbReference type="ARBA" id="ARBA00023136"/>
    </source>
</evidence>
<name>A0A1F7SE46_9BACT</name>
<keyword evidence="6" id="KW-0808">Transferase</keyword>
<comment type="subcellular location">
    <subcellularLocation>
        <location evidence="1">Membrane</location>
        <topology evidence="1">Multi-pass membrane protein</topology>
    </subcellularLocation>
</comment>
<dbReference type="STRING" id="1817883.A3G31_06435"/>
<organism evidence="6 7">
    <name type="scientific">Candidatus Schekmanbacteria bacterium RIFCSPLOWO2_12_FULL_38_15</name>
    <dbReference type="NCBI Taxonomy" id="1817883"/>
    <lineage>
        <taxon>Bacteria</taxon>
        <taxon>Candidatus Schekmaniibacteriota</taxon>
    </lineage>
</organism>
<proteinExistence type="predicted"/>
<reference evidence="6 7" key="1">
    <citation type="journal article" date="2016" name="Nat. Commun.">
        <title>Thousands of microbial genomes shed light on interconnected biogeochemical processes in an aquifer system.</title>
        <authorList>
            <person name="Anantharaman K."/>
            <person name="Brown C.T."/>
            <person name="Hug L.A."/>
            <person name="Sharon I."/>
            <person name="Castelle C.J."/>
            <person name="Probst A.J."/>
            <person name="Thomas B.C."/>
            <person name="Singh A."/>
            <person name="Wilkins M.J."/>
            <person name="Karaoz U."/>
            <person name="Brodie E.L."/>
            <person name="Williams K.H."/>
            <person name="Hubbard S.S."/>
            <person name="Banfield J.F."/>
        </authorList>
    </citation>
    <scope>NUCLEOTIDE SEQUENCE [LARGE SCALE GENOMIC DNA]</scope>
</reference>
<evidence type="ECO:0000256" key="2">
    <source>
        <dbReference type="ARBA" id="ARBA00022692"/>
    </source>
</evidence>
<dbReference type="AlphaFoldDB" id="A0A1F7SE46"/>
<dbReference type="GO" id="GO:0016020">
    <property type="term" value="C:membrane"/>
    <property type="evidence" value="ECO:0007669"/>
    <property type="project" value="UniProtKB-SubCell"/>
</dbReference>
<dbReference type="EMBL" id="MGDI01000033">
    <property type="protein sequence ID" value="OGL52053.1"/>
    <property type="molecule type" value="Genomic_DNA"/>
</dbReference>
<feature type="transmembrane region" description="Helical" evidence="5">
    <location>
        <begin position="81"/>
        <end position="98"/>
    </location>
</feature>
<dbReference type="NCBIfam" id="NF008978">
    <property type="entry name" value="PRK12324.1-4"/>
    <property type="match status" value="1"/>
</dbReference>
<dbReference type="PANTHER" id="PTHR42723">
    <property type="entry name" value="CHLOROPHYLL SYNTHASE"/>
    <property type="match status" value="1"/>
</dbReference>
<dbReference type="GO" id="GO:0016757">
    <property type="term" value="F:glycosyltransferase activity"/>
    <property type="evidence" value="ECO:0007669"/>
    <property type="project" value="UniProtKB-KW"/>
</dbReference>
<dbReference type="InterPro" id="IPR044878">
    <property type="entry name" value="UbiA_sf"/>
</dbReference>
<evidence type="ECO:0000256" key="3">
    <source>
        <dbReference type="ARBA" id="ARBA00022989"/>
    </source>
</evidence>
<gene>
    <name evidence="6" type="ORF">A3G31_06435</name>
</gene>
<dbReference type="Proteomes" id="UP000178082">
    <property type="component" value="Unassembled WGS sequence"/>
</dbReference>
<keyword evidence="2 5" id="KW-0812">Transmembrane</keyword>
<keyword evidence="3 5" id="KW-1133">Transmembrane helix</keyword>